<evidence type="ECO:0000256" key="4">
    <source>
        <dbReference type="ARBA" id="ARBA00023274"/>
    </source>
</evidence>
<dbReference type="NCBIfam" id="NF000955">
    <property type="entry name" value="PRK00099.1-1"/>
    <property type="match status" value="1"/>
</dbReference>
<sequence length="174" mass="18210">MPLTRQNKSAQVEWISNVLNDNEVLVVMENKGLTVAEVSDLRVKMREAGGGVKVVKNRLAKIALKDVDGGDQTAELFKGPTFIAYSEDPVTAPKVVVEYAKTNDKVEILGGLMAGTAMNAAGVTSLSKMPSREEVIAQIVGSLTAPAQNIAGAIGAPAANIAGCLKSMAEKEDA</sequence>
<comment type="subunit">
    <text evidence="6">Part of the ribosomal stalk of the 50S ribosomal subunit. The N-terminus interacts with L11 and the large rRNA to form the base of the stalk. The C-terminus forms an elongated spine to which L12 dimers bind in a sequential fashion forming a multimeric L10(L12)X complex.</text>
</comment>
<keyword evidence="3 6" id="KW-0689">Ribosomal protein</keyword>
<dbReference type="Pfam" id="PF00466">
    <property type="entry name" value="Ribosomal_L10"/>
    <property type="match status" value="1"/>
</dbReference>
<evidence type="ECO:0000256" key="5">
    <source>
        <dbReference type="ARBA" id="ARBA00035202"/>
    </source>
</evidence>
<comment type="caution">
    <text evidence="7">The sequence shown here is derived from an EMBL/GenBank/DDBJ whole genome shotgun (WGS) entry which is preliminary data.</text>
</comment>
<dbReference type="InterPro" id="IPR047865">
    <property type="entry name" value="Ribosomal_uL10_bac_type"/>
</dbReference>
<dbReference type="GO" id="GO:0015934">
    <property type="term" value="C:large ribosomal subunit"/>
    <property type="evidence" value="ECO:0007669"/>
    <property type="project" value="InterPro"/>
</dbReference>
<dbReference type="EMBL" id="QUQO01000001">
    <property type="protein sequence ID" value="RFB04425.1"/>
    <property type="molecule type" value="Genomic_DNA"/>
</dbReference>
<dbReference type="CDD" id="cd05797">
    <property type="entry name" value="Ribosomal_L10"/>
    <property type="match status" value="1"/>
</dbReference>
<accession>A0A371RG68</accession>
<dbReference type="PROSITE" id="PS01109">
    <property type="entry name" value="RIBOSOMAL_L10"/>
    <property type="match status" value="1"/>
</dbReference>
<dbReference type="InParanoid" id="A0A371RG68"/>
<organism evidence="7 8">
    <name type="scientific">Parvularcula marina</name>
    <dbReference type="NCBI Taxonomy" id="2292771"/>
    <lineage>
        <taxon>Bacteria</taxon>
        <taxon>Pseudomonadati</taxon>
        <taxon>Pseudomonadota</taxon>
        <taxon>Alphaproteobacteria</taxon>
        <taxon>Parvularculales</taxon>
        <taxon>Parvularculaceae</taxon>
        <taxon>Parvularcula</taxon>
    </lineage>
</organism>
<gene>
    <name evidence="6" type="primary">rplJ</name>
    <name evidence="7" type="ORF">DX908_03455</name>
</gene>
<dbReference type="InterPro" id="IPR022973">
    <property type="entry name" value="Ribosomal_uL10_bac"/>
</dbReference>
<dbReference type="Gene3D" id="6.10.250.290">
    <property type="match status" value="1"/>
</dbReference>
<dbReference type="FunCoup" id="A0A371RG68">
    <property type="interactions" value="579"/>
</dbReference>
<dbReference type="Proteomes" id="UP000264589">
    <property type="component" value="Unassembled WGS sequence"/>
</dbReference>
<protein>
    <recommendedName>
        <fullName evidence="5 6">Large ribosomal subunit protein uL10</fullName>
    </recommendedName>
</protein>
<evidence type="ECO:0000256" key="6">
    <source>
        <dbReference type="HAMAP-Rule" id="MF_00362"/>
    </source>
</evidence>
<dbReference type="InterPro" id="IPR001790">
    <property type="entry name" value="Ribosomal_uL10"/>
</dbReference>
<name>A0A371RG68_9PROT</name>
<dbReference type="InterPro" id="IPR043141">
    <property type="entry name" value="Ribosomal_uL10-like_sf"/>
</dbReference>
<dbReference type="PANTHER" id="PTHR11560">
    <property type="entry name" value="39S RIBOSOMAL PROTEIN L10, MITOCHONDRIAL"/>
    <property type="match status" value="1"/>
</dbReference>
<dbReference type="AlphaFoldDB" id="A0A371RG68"/>
<comment type="similarity">
    <text evidence="2 6">Belongs to the universal ribosomal protein uL10 family.</text>
</comment>
<reference evidence="7 8" key="1">
    <citation type="submission" date="2018-08" db="EMBL/GenBank/DDBJ databases">
        <title>Parvularcula sp. SM1705, isolated from surface water of the South Sea China.</title>
        <authorList>
            <person name="Sun L."/>
        </authorList>
    </citation>
    <scope>NUCLEOTIDE SEQUENCE [LARGE SCALE GENOMIC DNA]</scope>
    <source>
        <strain evidence="7 8">SM1705</strain>
    </source>
</reference>
<dbReference type="GO" id="GO:0070180">
    <property type="term" value="F:large ribosomal subunit rRNA binding"/>
    <property type="evidence" value="ECO:0007669"/>
    <property type="project" value="UniProtKB-UniRule"/>
</dbReference>
<dbReference type="HAMAP" id="MF_00362">
    <property type="entry name" value="Ribosomal_uL10"/>
    <property type="match status" value="1"/>
</dbReference>
<dbReference type="GO" id="GO:0006412">
    <property type="term" value="P:translation"/>
    <property type="evidence" value="ECO:0007669"/>
    <property type="project" value="UniProtKB-UniRule"/>
</dbReference>
<keyword evidence="4 6" id="KW-0687">Ribonucleoprotein</keyword>
<keyword evidence="6" id="KW-0699">rRNA-binding</keyword>
<keyword evidence="6" id="KW-0694">RNA-binding</keyword>
<evidence type="ECO:0000256" key="2">
    <source>
        <dbReference type="ARBA" id="ARBA00008889"/>
    </source>
</evidence>
<dbReference type="SUPFAM" id="SSF160369">
    <property type="entry name" value="Ribosomal protein L10-like"/>
    <property type="match status" value="1"/>
</dbReference>
<dbReference type="OrthoDB" id="9791972at2"/>
<evidence type="ECO:0000256" key="3">
    <source>
        <dbReference type="ARBA" id="ARBA00022980"/>
    </source>
</evidence>
<evidence type="ECO:0000313" key="7">
    <source>
        <dbReference type="EMBL" id="RFB04425.1"/>
    </source>
</evidence>
<proteinExistence type="inferred from homology"/>
<evidence type="ECO:0000256" key="1">
    <source>
        <dbReference type="ARBA" id="ARBA00002633"/>
    </source>
</evidence>
<comment type="function">
    <text evidence="1 6">Forms part of the ribosomal stalk, playing a central role in the interaction of the ribosome with GTP-bound translation factors.</text>
</comment>
<evidence type="ECO:0000313" key="8">
    <source>
        <dbReference type="Proteomes" id="UP000264589"/>
    </source>
</evidence>
<dbReference type="InterPro" id="IPR002363">
    <property type="entry name" value="Ribosomal_uL10_CS_bac"/>
</dbReference>
<keyword evidence="8" id="KW-1185">Reference proteome</keyword>
<dbReference type="GO" id="GO:0003735">
    <property type="term" value="F:structural constituent of ribosome"/>
    <property type="evidence" value="ECO:0007669"/>
    <property type="project" value="InterPro"/>
</dbReference>
<dbReference type="Gene3D" id="3.30.70.1730">
    <property type="match status" value="1"/>
</dbReference>